<dbReference type="AlphaFoldDB" id="A0A820JQC7"/>
<feature type="region of interest" description="Disordered" evidence="3">
    <location>
        <begin position="217"/>
        <end position="252"/>
    </location>
</feature>
<dbReference type="EMBL" id="CAJOBF010013587">
    <property type="protein sequence ID" value="CAF4331162.1"/>
    <property type="molecule type" value="Genomic_DNA"/>
</dbReference>
<dbReference type="InterPro" id="IPR036875">
    <property type="entry name" value="Znf_CCHC_sf"/>
</dbReference>
<dbReference type="Pfam" id="PF00098">
    <property type="entry name" value="zf-CCHC"/>
    <property type="match status" value="1"/>
</dbReference>
<dbReference type="InterPro" id="IPR001878">
    <property type="entry name" value="Znf_CCHC"/>
</dbReference>
<feature type="non-terminal residue" evidence="6">
    <location>
        <position position="1"/>
    </location>
</feature>
<evidence type="ECO:0000313" key="6">
    <source>
        <dbReference type="EMBL" id="CAF4331162.1"/>
    </source>
</evidence>
<dbReference type="InterPro" id="IPR019103">
    <property type="entry name" value="Peptidase_aspartic_DDI1-type"/>
</dbReference>
<dbReference type="InterPro" id="IPR021109">
    <property type="entry name" value="Peptidase_aspartic_dom_sf"/>
</dbReference>
<keyword evidence="2" id="KW-0862">Zinc</keyword>
<name>A0A820JQC7_9BILA</name>
<evidence type="ECO:0000259" key="4">
    <source>
        <dbReference type="PROSITE" id="PS50158"/>
    </source>
</evidence>
<dbReference type="PANTHER" id="PTHR46888">
    <property type="entry name" value="ZINC KNUCKLE DOMAINCONTAINING PROTEIN-RELATED"/>
    <property type="match status" value="1"/>
</dbReference>
<dbReference type="PROSITE" id="PS50158">
    <property type="entry name" value="ZF_CCHC"/>
    <property type="match status" value="1"/>
</dbReference>
<feature type="compositionally biased region" description="Low complexity" evidence="3">
    <location>
        <begin position="222"/>
        <end position="252"/>
    </location>
</feature>
<evidence type="ECO:0000256" key="1">
    <source>
        <dbReference type="ARBA" id="ARBA00022801"/>
    </source>
</evidence>
<evidence type="ECO:0000256" key="3">
    <source>
        <dbReference type="SAM" id="MobiDB-lite"/>
    </source>
</evidence>
<dbReference type="GO" id="GO:0008270">
    <property type="term" value="F:zinc ion binding"/>
    <property type="evidence" value="ECO:0007669"/>
    <property type="project" value="UniProtKB-KW"/>
</dbReference>
<feature type="domain" description="Peptidase A2" evidence="5">
    <location>
        <begin position="375"/>
        <end position="454"/>
    </location>
</feature>
<dbReference type="GO" id="GO:0003676">
    <property type="term" value="F:nucleic acid binding"/>
    <property type="evidence" value="ECO:0007669"/>
    <property type="project" value="InterPro"/>
</dbReference>
<sequence length="621" mass="69852">HFESYCTDLYGDTKKDAWSPVLKKFLEGEVKEAYIGLKGGNLKWARLKNTLTKQFADTVQRTKNFKIQFNALKREESETLLAFSIRVSRICECAHPNYGIEELADMTMSKFLEKLPCEVADKMAIIMVDTELSAYEYSKLVTLAERFEMLCPKVVIVEAANKVTIKASEPLNSDVQTAVSLRPNGGALPKVVCTHCSKSGHTHDKCWALHANLKPVRNTGTNNNNNINQNRNNNYRGNNNNNRGAQNNNNNQNNNGRKCYSCGIYGHFANACPNRQYNPNIPQQQYVNIPPQYQSMSNQNRPQNVAVFNTSRECNICHAQGQNFHIWQQCPMVRNLSQRLSLTIEQVMVGVNICKNPENRDERLFVNCKIDNHIYKSLVDSGAEICLISIDNVNKNHNANLITKAEINVTGIGGNAKVHGKINLELNIGKNIKVCHPFVIVDELANELLLGADFIRKNKFIIDMSNNKLVKNSNNIEVKTSFQVNATNNIIKPKAVLINKNDLNQTGNTSKLNSEIRLAETFNLKPHHSTVVKCNLNDNFKNTINVFSVGIFLDNVTINDNLMIQSSVVNSNINHILMPIINCSDEVVQLKKGTIVAYAQKLVKRCNGELAEAGFEWVKKE</sequence>
<dbReference type="Proteomes" id="UP000663842">
    <property type="component" value="Unassembled WGS sequence"/>
</dbReference>
<evidence type="ECO:0000313" key="7">
    <source>
        <dbReference type="Proteomes" id="UP000663842"/>
    </source>
</evidence>
<evidence type="ECO:0008006" key="8">
    <source>
        <dbReference type="Google" id="ProtNLM"/>
    </source>
</evidence>
<dbReference type="InterPro" id="IPR001995">
    <property type="entry name" value="Peptidase_A2_cat"/>
</dbReference>
<proteinExistence type="predicted"/>
<dbReference type="SUPFAM" id="SSF57756">
    <property type="entry name" value="Retrovirus zinc finger-like domains"/>
    <property type="match status" value="1"/>
</dbReference>
<dbReference type="GO" id="GO:0004190">
    <property type="term" value="F:aspartic-type endopeptidase activity"/>
    <property type="evidence" value="ECO:0007669"/>
    <property type="project" value="InterPro"/>
</dbReference>
<organism evidence="6 7">
    <name type="scientific">Rotaria magnacalcarata</name>
    <dbReference type="NCBI Taxonomy" id="392030"/>
    <lineage>
        <taxon>Eukaryota</taxon>
        <taxon>Metazoa</taxon>
        <taxon>Spiralia</taxon>
        <taxon>Gnathifera</taxon>
        <taxon>Rotifera</taxon>
        <taxon>Eurotatoria</taxon>
        <taxon>Bdelloidea</taxon>
        <taxon>Philodinida</taxon>
        <taxon>Philodinidae</taxon>
        <taxon>Rotaria</taxon>
    </lineage>
</organism>
<dbReference type="Pfam" id="PF09668">
    <property type="entry name" value="Asp_protease"/>
    <property type="match status" value="1"/>
</dbReference>
<keyword evidence="2" id="KW-0479">Metal-binding</keyword>
<dbReference type="SMART" id="SM00343">
    <property type="entry name" value="ZnF_C2HC"/>
    <property type="match status" value="2"/>
</dbReference>
<accession>A0A820JQC7</accession>
<keyword evidence="1" id="KW-0378">Hydrolase</keyword>
<dbReference type="CDD" id="cd00303">
    <property type="entry name" value="retropepsin_like"/>
    <property type="match status" value="1"/>
</dbReference>
<evidence type="ECO:0000256" key="2">
    <source>
        <dbReference type="PROSITE-ProRule" id="PRU00047"/>
    </source>
</evidence>
<dbReference type="PROSITE" id="PS50175">
    <property type="entry name" value="ASP_PROT_RETROV"/>
    <property type="match status" value="1"/>
</dbReference>
<gene>
    <name evidence="6" type="ORF">UXM345_LOCUS35003</name>
</gene>
<keyword evidence="2" id="KW-0863">Zinc-finger</keyword>
<dbReference type="Gene3D" id="4.10.60.10">
    <property type="entry name" value="Zinc finger, CCHC-type"/>
    <property type="match status" value="1"/>
</dbReference>
<feature type="domain" description="CCHC-type" evidence="4">
    <location>
        <begin position="257"/>
        <end position="274"/>
    </location>
</feature>
<evidence type="ECO:0000259" key="5">
    <source>
        <dbReference type="PROSITE" id="PS50175"/>
    </source>
</evidence>
<dbReference type="Gene3D" id="2.40.70.10">
    <property type="entry name" value="Acid Proteases"/>
    <property type="match status" value="1"/>
</dbReference>
<comment type="caution">
    <text evidence="6">The sequence shown here is derived from an EMBL/GenBank/DDBJ whole genome shotgun (WGS) entry which is preliminary data.</text>
</comment>
<reference evidence="6" key="1">
    <citation type="submission" date="2021-02" db="EMBL/GenBank/DDBJ databases">
        <authorList>
            <person name="Nowell W R."/>
        </authorList>
    </citation>
    <scope>NUCLEOTIDE SEQUENCE</scope>
</reference>
<dbReference type="GO" id="GO:0006508">
    <property type="term" value="P:proteolysis"/>
    <property type="evidence" value="ECO:0007669"/>
    <property type="project" value="InterPro"/>
</dbReference>
<dbReference type="SUPFAM" id="SSF50630">
    <property type="entry name" value="Acid proteases"/>
    <property type="match status" value="1"/>
</dbReference>
<feature type="non-terminal residue" evidence="6">
    <location>
        <position position="621"/>
    </location>
</feature>
<dbReference type="PANTHER" id="PTHR46888:SF1">
    <property type="entry name" value="RIBONUCLEASE H"/>
    <property type="match status" value="1"/>
</dbReference>
<protein>
    <recommendedName>
        <fullName evidence="8">CCHC-type domain-containing protein</fullName>
    </recommendedName>
</protein>